<dbReference type="GO" id="GO:0046872">
    <property type="term" value="F:metal ion binding"/>
    <property type="evidence" value="ECO:0007669"/>
    <property type="project" value="UniProtKB-KW"/>
</dbReference>
<sequence length="274" mass="30915">MLIDTHCHLNFKVFRGREEVMINRAQAVGVKLFIVPGADPKTSQQAVMLAQKYPSVYAAVGVHPHHAVQHPGGVSELLDNLKTLILKPKVVAVGEIGIDLYQYEQTKYLDYKITPEFVKAQEQLFVTQIKLALEFNKTLILHNRQAVEVLLPLLENNWDQKLKNRTVFHCCEADERLLDFAIKHHIYIGVDGDLSWSKKKQRFIKQVPLEKLVLETDSPYLTPLSARKEGEPNLNEPKNVILICDLLAAFKEISSNNVATQTTNNAVSLFGLPG</sequence>
<feature type="binding site" evidence="3">
    <location>
        <position position="169"/>
    </location>
    <ligand>
        <name>a divalent metal cation</name>
        <dbReference type="ChEBI" id="CHEBI:60240"/>
        <label>2</label>
    </ligand>
</feature>
<feature type="binding site" evidence="3">
    <location>
        <position position="95"/>
    </location>
    <ligand>
        <name>a divalent metal cation</name>
        <dbReference type="ChEBI" id="CHEBI:60240"/>
        <label>1</label>
    </ligand>
</feature>
<organism evidence="4 5">
    <name type="scientific">Candidatus Roizmanbacteria bacterium RIFOXYA1_FULL_41_12</name>
    <dbReference type="NCBI Taxonomy" id="1802082"/>
    <lineage>
        <taxon>Bacteria</taxon>
        <taxon>Candidatus Roizmaniibacteriota</taxon>
    </lineage>
</organism>
<proteinExistence type="predicted"/>
<evidence type="ECO:0000313" key="4">
    <source>
        <dbReference type="EMBL" id="OGK64990.1"/>
    </source>
</evidence>
<evidence type="ECO:0000256" key="1">
    <source>
        <dbReference type="ARBA" id="ARBA00022723"/>
    </source>
</evidence>
<dbReference type="PANTHER" id="PTHR46124">
    <property type="entry name" value="D-AMINOACYL-TRNA DEACYLASE"/>
    <property type="match status" value="1"/>
</dbReference>
<dbReference type="GO" id="GO:0016788">
    <property type="term" value="F:hydrolase activity, acting on ester bonds"/>
    <property type="evidence" value="ECO:0007669"/>
    <property type="project" value="InterPro"/>
</dbReference>
<accession>A0A1F7KAW0</accession>
<evidence type="ECO:0000256" key="2">
    <source>
        <dbReference type="ARBA" id="ARBA00022801"/>
    </source>
</evidence>
<evidence type="ECO:0008006" key="6">
    <source>
        <dbReference type="Google" id="ProtNLM"/>
    </source>
</evidence>
<dbReference type="CDD" id="cd01310">
    <property type="entry name" value="TatD_DNAse"/>
    <property type="match status" value="1"/>
</dbReference>
<dbReference type="GO" id="GO:0005829">
    <property type="term" value="C:cytosol"/>
    <property type="evidence" value="ECO:0007669"/>
    <property type="project" value="TreeGrafter"/>
</dbReference>
<dbReference type="PIRSF" id="PIRSF005902">
    <property type="entry name" value="DNase_TatD"/>
    <property type="match status" value="1"/>
</dbReference>
<dbReference type="AlphaFoldDB" id="A0A1F7KAW0"/>
<dbReference type="Proteomes" id="UP000178450">
    <property type="component" value="Unassembled WGS sequence"/>
</dbReference>
<feature type="binding site" evidence="3">
    <location>
        <position position="6"/>
    </location>
    <ligand>
        <name>a divalent metal cation</name>
        <dbReference type="ChEBI" id="CHEBI:60240"/>
        <label>1</label>
    </ligand>
</feature>
<dbReference type="PROSITE" id="PS01137">
    <property type="entry name" value="TATD_1"/>
    <property type="match status" value="1"/>
</dbReference>
<feature type="binding site" evidence="3">
    <location>
        <position position="8"/>
    </location>
    <ligand>
        <name>a divalent metal cation</name>
        <dbReference type="ChEBI" id="CHEBI:60240"/>
        <label>1</label>
    </ligand>
</feature>
<dbReference type="InterPro" id="IPR018228">
    <property type="entry name" value="DNase_TatD-rel_CS"/>
</dbReference>
<comment type="caution">
    <text evidence="4">The sequence shown here is derived from an EMBL/GenBank/DDBJ whole genome shotgun (WGS) entry which is preliminary data.</text>
</comment>
<dbReference type="InterPro" id="IPR001130">
    <property type="entry name" value="TatD-like"/>
</dbReference>
<reference evidence="4 5" key="1">
    <citation type="journal article" date="2016" name="Nat. Commun.">
        <title>Thousands of microbial genomes shed light on interconnected biogeochemical processes in an aquifer system.</title>
        <authorList>
            <person name="Anantharaman K."/>
            <person name="Brown C.T."/>
            <person name="Hug L.A."/>
            <person name="Sharon I."/>
            <person name="Castelle C.J."/>
            <person name="Probst A.J."/>
            <person name="Thomas B.C."/>
            <person name="Singh A."/>
            <person name="Wilkins M.J."/>
            <person name="Karaoz U."/>
            <person name="Brodie E.L."/>
            <person name="Williams K.H."/>
            <person name="Hubbard S.S."/>
            <person name="Banfield J.F."/>
        </authorList>
    </citation>
    <scope>NUCLEOTIDE SEQUENCE [LARGE SCALE GENOMIC DNA]</scope>
</reference>
<evidence type="ECO:0000256" key="3">
    <source>
        <dbReference type="PIRSR" id="PIRSR005902-1"/>
    </source>
</evidence>
<keyword evidence="2" id="KW-0378">Hydrolase</keyword>
<evidence type="ECO:0000313" key="5">
    <source>
        <dbReference type="Proteomes" id="UP000178450"/>
    </source>
</evidence>
<dbReference type="PANTHER" id="PTHR46124:SF3">
    <property type="entry name" value="HYDROLASE"/>
    <property type="match status" value="1"/>
</dbReference>
<protein>
    <recommendedName>
        <fullName evidence="6">Hydrolase TatD</fullName>
    </recommendedName>
</protein>
<dbReference type="SUPFAM" id="SSF51556">
    <property type="entry name" value="Metallo-dependent hydrolases"/>
    <property type="match status" value="1"/>
</dbReference>
<gene>
    <name evidence="4" type="ORF">A2209_04865</name>
</gene>
<name>A0A1F7KAW0_9BACT</name>
<dbReference type="EMBL" id="MGBG01000013">
    <property type="protein sequence ID" value="OGK64990.1"/>
    <property type="molecule type" value="Genomic_DNA"/>
</dbReference>
<dbReference type="Pfam" id="PF01026">
    <property type="entry name" value="TatD_DNase"/>
    <property type="match status" value="1"/>
</dbReference>
<dbReference type="Gene3D" id="3.20.20.140">
    <property type="entry name" value="Metal-dependent hydrolases"/>
    <property type="match status" value="1"/>
</dbReference>
<dbReference type="InterPro" id="IPR032466">
    <property type="entry name" value="Metal_Hydrolase"/>
</dbReference>
<keyword evidence="1 3" id="KW-0479">Metal-binding</keyword>
<feature type="binding site" evidence="3">
    <location>
        <position position="217"/>
    </location>
    <ligand>
        <name>a divalent metal cation</name>
        <dbReference type="ChEBI" id="CHEBI:60240"/>
        <label>1</label>
    </ligand>
</feature>
<dbReference type="FunFam" id="3.20.20.140:FF:000005">
    <property type="entry name" value="TatD family hydrolase"/>
    <property type="match status" value="1"/>
</dbReference>
<feature type="binding site" evidence="3">
    <location>
        <position position="142"/>
    </location>
    <ligand>
        <name>a divalent metal cation</name>
        <dbReference type="ChEBI" id="CHEBI:60240"/>
        <label>2</label>
    </ligand>
</feature>